<comment type="subcellular location">
    <subcellularLocation>
        <location evidence="1">Nucleus</location>
    </subcellularLocation>
</comment>
<keyword evidence="3" id="KW-0539">Nucleus</keyword>
<evidence type="ECO:0000256" key="4">
    <source>
        <dbReference type="SAM" id="MobiDB-lite"/>
    </source>
</evidence>
<dbReference type="PROSITE" id="PS51634">
    <property type="entry name" value="CRC"/>
    <property type="match status" value="1"/>
</dbReference>
<dbReference type="InterPro" id="IPR005172">
    <property type="entry name" value="CRC"/>
</dbReference>
<dbReference type="EMBL" id="JAEACU010000001">
    <property type="protein sequence ID" value="KAH7547266.1"/>
    <property type="molecule type" value="Genomic_DNA"/>
</dbReference>
<reference evidence="6" key="1">
    <citation type="journal article" date="2021" name="Front. Plant Sci.">
        <title>Chromosome-Scale Genome Assembly for Chinese Sour Jujube and Insights Into Its Genome Evolution and Domestication Signature.</title>
        <authorList>
            <person name="Shen L.-Y."/>
            <person name="Luo H."/>
            <person name="Wang X.-L."/>
            <person name="Wang X.-M."/>
            <person name="Qiu X.-J."/>
            <person name="Liu H."/>
            <person name="Zhou S.-S."/>
            <person name="Jia K.-H."/>
            <person name="Nie S."/>
            <person name="Bao Y.-T."/>
            <person name="Zhang R.-G."/>
            <person name="Yun Q.-Z."/>
            <person name="Chai Y.-H."/>
            <person name="Lu J.-Y."/>
            <person name="Li Y."/>
            <person name="Zhao S.-W."/>
            <person name="Mao J.-F."/>
            <person name="Jia S.-G."/>
            <person name="Mao Y.-M."/>
        </authorList>
    </citation>
    <scope>NUCLEOTIDE SEQUENCE</scope>
    <source>
        <strain evidence="6">AT0</strain>
        <tissue evidence="6">Leaf</tissue>
    </source>
</reference>
<feature type="region of interest" description="Disordered" evidence="4">
    <location>
        <begin position="1"/>
        <end position="28"/>
    </location>
</feature>
<evidence type="ECO:0000256" key="2">
    <source>
        <dbReference type="ARBA" id="ARBA00007267"/>
    </source>
</evidence>
<proteinExistence type="inferred from homology"/>
<feature type="domain" description="CRC" evidence="5">
    <location>
        <begin position="44"/>
        <end position="168"/>
    </location>
</feature>
<comment type="similarity">
    <text evidence="2">Belongs to the lin-54 family.</text>
</comment>
<evidence type="ECO:0000313" key="7">
    <source>
        <dbReference type="Proteomes" id="UP000813462"/>
    </source>
</evidence>
<protein>
    <recommendedName>
        <fullName evidence="5">CRC domain-containing protein</fullName>
    </recommendedName>
</protein>
<organism evidence="6 7">
    <name type="scientific">Ziziphus jujuba var. spinosa</name>
    <dbReference type="NCBI Taxonomy" id="714518"/>
    <lineage>
        <taxon>Eukaryota</taxon>
        <taxon>Viridiplantae</taxon>
        <taxon>Streptophyta</taxon>
        <taxon>Embryophyta</taxon>
        <taxon>Tracheophyta</taxon>
        <taxon>Spermatophyta</taxon>
        <taxon>Magnoliopsida</taxon>
        <taxon>eudicotyledons</taxon>
        <taxon>Gunneridae</taxon>
        <taxon>Pentapetalae</taxon>
        <taxon>rosids</taxon>
        <taxon>fabids</taxon>
        <taxon>Rosales</taxon>
        <taxon>Rhamnaceae</taxon>
        <taxon>Paliureae</taxon>
        <taxon>Ziziphus</taxon>
    </lineage>
</organism>
<dbReference type="InterPro" id="IPR028307">
    <property type="entry name" value="Lin-54_fam"/>
</dbReference>
<dbReference type="GO" id="GO:0005634">
    <property type="term" value="C:nucleus"/>
    <property type="evidence" value="ECO:0007669"/>
    <property type="project" value="UniProtKB-SubCell"/>
</dbReference>
<evidence type="ECO:0000259" key="5">
    <source>
        <dbReference type="PROSITE" id="PS51634"/>
    </source>
</evidence>
<dbReference type="OrthoDB" id="6283463at2759"/>
<accession>A0A978W5N2</accession>
<dbReference type="GO" id="GO:0006355">
    <property type="term" value="P:regulation of DNA-templated transcription"/>
    <property type="evidence" value="ECO:0007669"/>
    <property type="project" value="TreeGrafter"/>
</dbReference>
<gene>
    <name evidence="6" type="ORF">FEM48_Zijuj01G0291600</name>
</gene>
<dbReference type="InterPro" id="IPR033467">
    <property type="entry name" value="Tesmin/TSO1-like_CXC"/>
</dbReference>
<dbReference type="AlphaFoldDB" id="A0A978W5N2"/>
<evidence type="ECO:0000256" key="1">
    <source>
        <dbReference type="ARBA" id="ARBA00004123"/>
    </source>
</evidence>
<evidence type="ECO:0000256" key="3">
    <source>
        <dbReference type="ARBA" id="ARBA00023242"/>
    </source>
</evidence>
<dbReference type="Proteomes" id="UP000813462">
    <property type="component" value="Unassembled WGS sequence"/>
</dbReference>
<evidence type="ECO:0000313" key="6">
    <source>
        <dbReference type="EMBL" id="KAH7547266.1"/>
    </source>
</evidence>
<sequence length="397" mass="44276">MQSLTMRDSDRHSPTQIPLSKSNEELPKSQAQVYVKGDNGAVKRHRQCHCKQTKCLKLYCVCFASGYYCNGCNCVDCHNNVENEDARQEAVEIILERNPNAYRSKITHCPHRIRDIGVEVSDILFVVKHKRGCHCKKTGCVKRYCECFQAHIRCSENCKCLDCKNKEGCENMLEDHCDTKTCIEKVYAASSTAIGLTDHSFSLASSKTKSQESIDANENDTQMQVNPLITSGPRTCSIISQDHVHGSTISNSLFTFRSSLAEIIHPHSIKKFCSVLVAELDAAKIHPGIDLYDQELAPNDHSNKNEVNTIDKGFSKLASASEQEGMLLSPGAEALLFDKKGSALPGHAFPDTNMKHDDNGYVYVVQEKLILTNFRNFLTKLISYEDMKDGLRASSGI</sequence>
<comment type="caution">
    <text evidence="6">The sequence shown here is derived from an EMBL/GenBank/DDBJ whole genome shotgun (WGS) entry which is preliminary data.</text>
</comment>
<dbReference type="SMART" id="SM01114">
    <property type="entry name" value="CXC"/>
    <property type="match status" value="2"/>
</dbReference>
<name>A0A978W5N2_ZIZJJ</name>
<dbReference type="Pfam" id="PF03638">
    <property type="entry name" value="TCR"/>
    <property type="match status" value="2"/>
</dbReference>
<dbReference type="PANTHER" id="PTHR12446:SF64">
    <property type="entry name" value="TESMIN_TSO1-LIKE CXC DOMAIN-CONTAINING PROTEIN"/>
    <property type="match status" value="1"/>
</dbReference>
<dbReference type="PANTHER" id="PTHR12446">
    <property type="entry name" value="TESMIN/TSO1-RELATED"/>
    <property type="match status" value="1"/>
</dbReference>